<dbReference type="Pfam" id="PF01557">
    <property type="entry name" value="FAA_hydrolase"/>
    <property type="match status" value="1"/>
</dbReference>
<organism evidence="3 4">
    <name type="scientific">Neptunomonas japonica JAMM 1380</name>
    <dbReference type="NCBI Taxonomy" id="1441457"/>
    <lineage>
        <taxon>Bacteria</taxon>
        <taxon>Pseudomonadati</taxon>
        <taxon>Pseudomonadota</taxon>
        <taxon>Gammaproteobacteria</taxon>
        <taxon>Oceanospirillales</taxon>
        <taxon>Oceanospirillaceae</taxon>
        <taxon>Neptunomonas</taxon>
    </lineage>
</organism>
<dbReference type="PANTHER" id="PTHR11820:SF7">
    <property type="entry name" value="ACYLPYRUVASE FAHD1, MITOCHONDRIAL"/>
    <property type="match status" value="1"/>
</dbReference>
<dbReference type="RefSeq" id="WP_201349014.1">
    <property type="nucleotide sequence ID" value="NZ_AP014546.1"/>
</dbReference>
<evidence type="ECO:0000313" key="4">
    <source>
        <dbReference type="Proteomes" id="UP000595332"/>
    </source>
</evidence>
<reference evidence="3 4" key="1">
    <citation type="journal article" date="2008" name="Int. J. Syst. Evol. Microbiol.">
        <title>Neptunomonas japonica sp. nov., an Osedax japonicus symbiont-like bacterium isolated from sediment adjacent to sperm whale carcasses off Kagoshima, Japan.</title>
        <authorList>
            <person name="Miyazaki M."/>
            <person name="Nogi Y."/>
            <person name="Fujiwara Y."/>
            <person name="Kawato M."/>
            <person name="Kubokawa K."/>
            <person name="Horikoshi K."/>
        </authorList>
    </citation>
    <scope>NUCLEOTIDE SEQUENCE [LARGE SCALE GENOMIC DNA]</scope>
    <source>
        <strain evidence="3 4">JAMM 1380</strain>
    </source>
</reference>
<dbReference type="GO" id="GO:0046872">
    <property type="term" value="F:metal ion binding"/>
    <property type="evidence" value="ECO:0007669"/>
    <property type="project" value="UniProtKB-KW"/>
</dbReference>
<proteinExistence type="predicted"/>
<dbReference type="Gene3D" id="3.90.850.10">
    <property type="entry name" value="Fumarylacetoacetase-like, C-terminal domain"/>
    <property type="match status" value="1"/>
</dbReference>
<keyword evidence="1" id="KW-0479">Metal-binding</keyword>
<dbReference type="PANTHER" id="PTHR11820">
    <property type="entry name" value="ACYLPYRUVASE"/>
    <property type="match status" value="1"/>
</dbReference>
<dbReference type="InterPro" id="IPR011234">
    <property type="entry name" value="Fumarylacetoacetase-like_C"/>
</dbReference>
<evidence type="ECO:0000259" key="2">
    <source>
        <dbReference type="Pfam" id="PF01557"/>
    </source>
</evidence>
<dbReference type="EMBL" id="AP014546">
    <property type="protein sequence ID" value="BBB28296.1"/>
    <property type="molecule type" value="Genomic_DNA"/>
</dbReference>
<feature type="domain" description="Fumarylacetoacetase-like C-terminal" evidence="2">
    <location>
        <begin position="19"/>
        <end position="219"/>
    </location>
</feature>
<name>A0A7R6PFM9_9GAMM</name>
<gene>
    <name evidence="3" type="ORF">NEJAP_0338</name>
</gene>
<dbReference type="InterPro" id="IPR036663">
    <property type="entry name" value="Fumarylacetoacetase_C_sf"/>
</dbReference>
<dbReference type="AlphaFoldDB" id="A0A7R6PFM9"/>
<protein>
    <recommendedName>
        <fullName evidence="2">Fumarylacetoacetase-like C-terminal domain-containing protein</fullName>
    </recommendedName>
</protein>
<dbReference type="GO" id="GO:0018773">
    <property type="term" value="F:acetylpyruvate hydrolase activity"/>
    <property type="evidence" value="ECO:0007669"/>
    <property type="project" value="TreeGrafter"/>
</dbReference>
<evidence type="ECO:0000256" key="1">
    <source>
        <dbReference type="ARBA" id="ARBA00022723"/>
    </source>
</evidence>
<accession>A0A7R6PFM9</accession>
<keyword evidence="4" id="KW-1185">Reference proteome</keyword>
<dbReference type="SUPFAM" id="SSF56529">
    <property type="entry name" value="FAH"/>
    <property type="match status" value="1"/>
</dbReference>
<dbReference type="Proteomes" id="UP000595332">
    <property type="component" value="Chromosome"/>
</dbReference>
<evidence type="ECO:0000313" key="3">
    <source>
        <dbReference type="EMBL" id="BBB28296.1"/>
    </source>
</evidence>
<dbReference type="KEGG" id="njp:NEJAP_0338"/>
<sequence length="222" mass="23781">MAYQHRFLNGQACELTLGKIVCVGRNYAEHAKELNNPIPSEPMLFIKPATAASELESPFEIPTALGSVHFETEMSVLIGTTLCKADDALVKAAIVGIGVGLDLTLRDLQDGLKAKGHPWEKAKSFDGACPLSAFVTPDQVDDLQDVKMRLVVNGEVKQDGNSAYMLNKILPLISYISQFFTLEPGDVVMTGTPAGVGPIQQGDSIIAELSGLLSVHTSVMVK</sequence>
<dbReference type="NCBIfam" id="NF007967">
    <property type="entry name" value="PRK10691.1"/>
    <property type="match status" value="1"/>
</dbReference>